<organism evidence="7 8">
    <name type="scientific">Carnegiea gigantea</name>
    <dbReference type="NCBI Taxonomy" id="171969"/>
    <lineage>
        <taxon>Eukaryota</taxon>
        <taxon>Viridiplantae</taxon>
        <taxon>Streptophyta</taxon>
        <taxon>Embryophyta</taxon>
        <taxon>Tracheophyta</taxon>
        <taxon>Spermatophyta</taxon>
        <taxon>Magnoliopsida</taxon>
        <taxon>eudicotyledons</taxon>
        <taxon>Gunneridae</taxon>
        <taxon>Pentapetalae</taxon>
        <taxon>Caryophyllales</taxon>
        <taxon>Cactineae</taxon>
        <taxon>Cactaceae</taxon>
        <taxon>Cactoideae</taxon>
        <taxon>Echinocereeae</taxon>
        <taxon>Carnegiea</taxon>
    </lineage>
</organism>
<proteinExistence type="predicted"/>
<reference evidence="7" key="1">
    <citation type="submission" date="2022-04" db="EMBL/GenBank/DDBJ databases">
        <title>Carnegiea gigantea Genome sequencing and assembly v2.</title>
        <authorList>
            <person name="Copetti D."/>
            <person name="Sanderson M.J."/>
            <person name="Burquez A."/>
            <person name="Wojciechowski M.F."/>
        </authorList>
    </citation>
    <scope>NUCLEOTIDE SEQUENCE</scope>
    <source>
        <strain evidence="7">SGP5-SGP5p</strain>
        <tissue evidence="7">Aerial part</tissue>
    </source>
</reference>
<accession>A0A9Q1QI06</accession>
<sequence>MPPNSSAQLFKFFKRQIVRVAQVFSQARAARFNFSGNNMDDIHVNISDGGSEGEDTEMEMEEEEEEPELDPEPEQQEVLQKKIKTEHKKQRSTSAAKPPQPSVSGTRRKSKYWSHFHRTTDPGAVKCKYCGKLIRASSRNGTSALKNHLDRCKKYPANLDKM</sequence>
<evidence type="ECO:0000256" key="5">
    <source>
        <dbReference type="SAM" id="MobiDB-lite"/>
    </source>
</evidence>
<evidence type="ECO:0000256" key="1">
    <source>
        <dbReference type="ARBA" id="ARBA00022723"/>
    </source>
</evidence>
<dbReference type="GO" id="GO:0006357">
    <property type="term" value="P:regulation of transcription by RNA polymerase II"/>
    <property type="evidence" value="ECO:0007669"/>
    <property type="project" value="TreeGrafter"/>
</dbReference>
<dbReference type="GO" id="GO:0005634">
    <property type="term" value="C:nucleus"/>
    <property type="evidence" value="ECO:0007669"/>
    <property type="project" value="TreeGrafter"/>
</dbReference>
<evidence type="ECO:0000256" key="4">
    <source>
        <dbReference type="PROSITE-ProRule" id="PRU00027"/>
    </source>
</evidence>
<dbReference type="InterPro" id="IPR003656">
    <property type="entry name" value="Znf_BED"/>
</dbReference>
<dbReference type="InterPro" id="IPR053031">
    <property type="entry name" value="Cuticle_assoc_protein"/>
</dbReference>
<dbReference type="PANTHER" id="PTHR34396:SF25">
    <property type="entry name" value="BOUNDARY ELEMENT ASSOCIATED FACTOR"/>
    <property type="match status" value="1"/>
</dbReference>
<dbReference type="AlphaFoldDB" id="A0A9Q1QI06"/>
<dbReference type="Proteomes" id="UP001153076">
    <property type="component" value="Unassembled WGS sequence"/>
</dbReference>
<evidence type="ECO:0000313" key="8">
    <source>
        <dbReference type="Proteomes" id="UP001153076"/>
    </source>
</evidence>
<dbReference type="PROSITE" id="PS50808">
    <property type="entry name" value="ZF_BED"/>
    <property type="match status" value="1"/>
</dbReference>
<evidence type="ECO:0000259" key="6">
    <source>
        <dbReference type="PROSITE" id="PS50808"/>
    </source>
</evidence>
<keyword evidence="8" id="KW-1185">Reference proteome</keyword>
<feature type="region of interest" description="Disordered" evidence="5">
    <location>
        <begin position="39"/>
        <end position="112"/>
    </location>
</feature>
<dbReference type="GO" id="GO:1990837">
    <property type="term" value="F:sequence-specific double-stranded DNA binding"/>
    <property type="evidence" value="ECO:0007669"/>
    <property type="project" value="TreeGrafter"/>
</dbReference>
<dbReference type="EMBL" id="JAKOGI010000121">
    <property type="protein sequence ID" value="KAJ8443308.1"/>
    <property type="molecule type" value="Genomic_DNA"/>
</dbReference>
<keyword evidence="1" id="KW-0479">Metal-binding</keyword>
<feature type="compositionally biased region" description="Basic residues" evidence="5">
    <location>
        <begin position="81"/>
        <end position="91"/>
    </location>
</feature>
<evidence type="ECO:0000256" key="3">
    <source>
        <dbReference type="ARBA" id="ARBA00022833"/>
    </source>
</evidence>
<keyword evidence="3" id="KW-0862">Zinc</keyword>
<feature type="compositionally biased region" description="Acidic residues" evidence="5">
    <location>
        <begin position="51"/>
        <end position="75"/>
    </location>
</feature>
<dbReference type="InterPro" id="IPR036236">
    <property type="entry name" value="Znf_C2H2_sf"/>
</dbReference>
<dbReference type="GO" id="GO:0008270">
    <property type="term" value="F:zinc ion binding"/>
    <property type="evidence" value="ECO:0007669"/>
    <property type="project" value="UniProtKB-KW"/>
</dbReference>
<dbReference type="SMART" id="SM00614">
    <property type="entry name" value="ZnF_BED"/>
    <property type="match status" value="1"/>
</dbReference>
<name>A0A9Q1QI06_9CARY</name>
<dbReference type="Pfam" id="PF02892">
    <property type="entry name" value="zf-BED"/>
    <property type="match status" value="1"/>
</dbReference>
<feature type="domain" description="BED-type" evidence="6">
    <location>
        <begin position="107"/>
        <end position="159"/>
    </location>
</feature>
<comment type="caution">
    <text evidence="7">The sequence shown here is derived from an EMBL/GenBank/DDBJ whole genome shotgun (WGS) entry which is preliminary data.</text>
</comment>
<evidence type="ECO:0000313" key="7">
    <source>
        <dbReference type="EMBL" id="KAJ8443308.1"/>
    </source>
</evidence>
<protein>
    <recommendedName>
        <fullName evidence="6">BED-type domain-containing protein</fullName>
    </recommendedName>
</protein>
<keyword evidence="2 4" id="KW-0863">Zinc-finger</keyword>
<gene>
    <name evidence="7" type="ORF">Cgig2_015789</name>
</gene>
<dbReference type="PANTHER" id="PTHR34396">
    <property type="entry name" value="OS03G0264950 PROTEIN-RELATED"/>
    <property type="match status" value="1"/>
</dbReference>
<evidence type="ECO:0000256" key="2">
    <source>
        <dbReference type="ARBA" id="ARBA00022771"/>
    </source>
</evidence>
<dbReference type="OrthoDB" id="1720311at2759"/>
<dbReference type="SUPFAM" id="SSF57667">
    <property type="entry name" value="beta-beta-alpha zinc fingers"/>
    <property type="match status" value="1"/>
</dbReference>